<dbReference type="EMBL" id="WNBM01000001">
    <property type="protein sequence ID" value="MTT75357.1"/>
    <property type="molecule type" value="Genomic_DNA"/>
</dbReference>
<keyword evidence="6" id="KW-0328">Glycosyltransferase</keyword>
<evidence type="ECO:0000256" key="5">
    <source>
        <dbReference type="ARBA" id="ARBA00022573"/>
    </source>
</evidence>
<evidence type="ECO:0000313" key="11">
    <source>
        <dbReference type="EMBL" id="MTU03490.1"/>
    </source>
</evidence>
<dbReference type="InterPro" id="IPR023195">
    <property type="entry name" value="Nict_dMeBzImd_PRibTrfase_N"/>
</dbReference>
<dbReference type="PANTHER" id="PTHR43463">
    <property type="entry name" value="NICOTINATE-NUCLEOTIDE--DIMETHYLBENZIMIDAZOLE PHOSPHORIBOSYLTRANSFERASE"/>
    <property type="match status" value="1"/>
</dbReference>
<dbReference type="OrthoDB" id="9781491at2"/>
<evidence type="ECO:0000256" key="9">
    <source>
        <dbReference type="ARBA" id="ARBA00047340"/>
    </source>
</evidence>
<keyword evidence="5" id="KW-0169">Cobalamin biosynthesis</keyword>
<dbReference type="GO" id="GO:0008939">
    <property type="term" value="F:nicotinate-nucleotide-dimethylbenzimidazole phosphoribosyltransferase activity"/>
    <property type="evidence" value="ECO:0007669"/>
    <property type="project" value="UniProtKB-EC"/>
</dbReference>
<evidence type="ECO:0000256" key="6">
    <source>
        <dbReference type="ARBA" id="ARBA00022676"/>
    </source>
</evidence>
<evidence type="ECO:0000256" key="1">
    <source>
        <dbReference type="ARBA" id="ARBA00005049"/>
    </source>
</evidence>
<evidence type="ECO:0000256" key="7">
    <source>
        <dbReference type="ARBA" id="ARBA00022679"/>
    </source>
</evidence>
<evidence type="ECO:0000256" key="8">
    <source>
        <dbReference type="ARBA" id="ARBA00030686"/>
    </source>
</evidence>
<proteinExistence type="inferred from homology"/>
<comment type="catalytic activity">
    <reaction evidence="9">
        <text>5,6-dimethylbenzimidazole + nicotinate beta-D-ribonucleotide = alpha-ribazole 5'-phosphate + nicotinate + H(+)</text>
        <dbReference type="Rhea" id="RHEA:11196"/>
        <dbReference type="ChEBI" id="CHEBI:15378"/>
        <dbReference type="ChEBI" id="CHEBI:15890"/>
        <dbReference type="ChEBI" id="CHEBI:32544"/>
        <dbReference type="ChEBI" id="CHEBI:57502"/>
        <dbReference type="ChEBI" id="CHEBI:57918"/>
        <dbReference type="EC" id="2.4.2.21"/>
    </reaction>
</comment>
<evidence type="ECO:0000313" key="12">
    <source>
        <dbReference type="Proteomes" id="UP000443070"/>
    </source>
</evidence>
<dbReference type="Proteomes" id="UP000443070">
    <property type="component" value="Unassembled WGS sequence"/>
</dbReference>
<comment type="similarity">
    <text evidence="2">Belongs to the CobT family.</text>
</comment>
<name>A0A3G9H1Z2_9FIRM</name>
<dbReference type="GO" id="GO:0009236">
    <property type="term" value="P:cobalamin biosynthetic process"/>
    <property type="evidence" value="ECO:0007669"/>
    <property type="project" value="UniProtKB-KW"/>
</dbReference>
<dbReference type="Gene3D" id="3.40.50.10210">
    <property type="match status" value="1"/>
</dbReference>
<organism evidence="10 13">
    <name type="scientific">Phascolarctobacterium faecium</name>
    <dbReference type="NCBI Taxonomy" id="33025"/>
    <lineage>
        <taxon>Bacteria</taxon>
        <taxon>Bacillati</taxon>
        <taxon>Bacillota</taxon>
        <taxon>Negativicutes</taxon>
        <taxon>Acidaminococcales</taxon>
        <taxon>Acidaminococcaceae</taxon>
        <taxon>Phascolarctobacterium</taxon>
    </lineage>
</organism>
<dbReference type="Proteomes" id="UP000484547">
    <property type="component" value="Unassembled WGS sequence"/>
</dbReference>
<dbReference type="SUPFAM" id="SSF52733">
    <property type="entry name" value="Nicotinate mononucleotide:5,6-dimethylbenzimidazole phosphoribosyltransferase (CobT)"/>
    <property type="match status" value="1"/>
</dbReference>
<keyword evidence="12" id="KW-1185">Reference proteome</keyword>
<evidence type="ECO:0000256" key="2">
    <source>
        <dbReference type="ARBA" id="ARBA00007110"/>
    </source>
</evidence>
<dbReference type="Pfam" id="PF02277">
    <property type="entry name" value="DBI_PRT"/>
    <property type="match status" value="2"/>
</dbReference>
<evidence type="ECO:0000256" key="4">
    <source>
        <dbReference type="ARBA" id="ARBA00015486"/>
    </source>
</evidence>
<comment type="caution">
    <text evidence="10">The sequence shown here is derived from an EMBL/GenBank/DDBJ whole genome shotgun (WGS) entry which is preliminary data.</text>
</comment>
<protein>
    <recommendedName>
        <fullName evidence="4">Nicotinate-nucleotide--dimethylbenzimidazole phosphoribosyltransferase</fullName>
        <ecNumber evidence="3">2.4.2.21</ecNumber>
    </recommendedName>
    <alternativeName>
        <fullName evidence="8">N(1)-alpha-phosphoribosyltransferase</fullName>
    </alternativeName>
</protein>
<dbReference type="Gene3D" id="1.10.1610.10">
    <property type="match status" value="1"/>
</dbReference>
<dbReference type="PANTHER" id="PTHR43463:SF1">
    <property type="entry name" value="NICOTINATE-NUCLEOTIDE--DIMETHYLBENZIMIDAZOLE PHOSPHORIBOSYLTRANSFERASE"/>
    <property type="match status" value="1"/>
</dbReference>
<gene>
    <name evidence="10" type="ORF">GMD11_03605</name>
    <name evidence="11" type="ORF">GMD18_03610</name>
</gene>
<evidence type="ECO:0000313" key="13">
    <source>
        <dbReference type="Proteomes" id="UP000484547"/>
    </source>
</evidence>
<dbReference type="AlphaFoldDB" id="A0A3G9H1Z2"/>
<evidence type="ECO:0000256" key="3">
    <source>
        <dbReference type="ARBA" id="ARBA00011991"/>
    </source>
</evidence>
<dbReference type="GeneID" id="49407369"/>
<accession>A0A3G9H1Z2</accession>
<dbReference type="InterPro" id="IPR003200">
    <property type="entry name" value="Nict_dMeBzImd_PRibTrfase"/>
</dbReference>
<dbReference type="UniPathway" id="UPA00061">
    <property type="reaction ID" value="UER00516"/>
</dbReference>
<dbReference type="EMBL" id="WNBW01000001">
    <property type="protein sequence ID" value="MTU03490.1"/>
    <property type="molecule type" value="Genomic_DNA"/>
</dbReference>
<evidence type="ECO:0000313" key="10">
    <source>
        <dbReference type="EMBL" id="MTT75357.1"/>
    </source>
</evidence>
<dbReference type="EC" id="2.4.2.21" evidence="3"/>
<keyword evidence="7" id="KW-0808">Transferase</keyword>
<dbReference type="InterPro" id="IPR036087">
    <property type="entry name" value="Nict_dMeBzImd_PRibTrfase_sf"/>
</dbReference>
<reference evidence="12 13" key="1">
    <citation type="journal article" date="2019" name="Nat. Med.">
        <title>A library of human gut bacterial isolates paired with longitudinal multiomics data enables mechanistic microbiome research.</title>
        <authorList>
            <person name="Poyet M."/>
            <person name="Groussin M."/>
            <person name="Gibbons S.M."/>
            <person name="Avila-Pacheco J."/>
            <person name="Jiang X."/>
            <person name="Kearney S.M."/>
            <person name="Perrotta A.R."/>
            <person name="Berdy B."/>
            <person name="Zhao S."/>
            <person name="Lieberman T.D."/>
            <person name="Swanson P.K."/>
            <person name="Smith M."/>
            <person name="Roesemann S."/>
            <person name="Alexander J.E."/>
            <person name="Rich S.A."/>
            <person name="Livny J."/>
            <person name="Vlamakis H."/>
            <person name="Clish C."/>
            <person name="Bullock K."/>
            <person name="Deik A."/>
            <person name="Scott J."/>
            <person name="Pierce K.A."/>
            <person name="Xavier R.J."/>
            <person name="Alm E.J."/>
        </authorList>
    </citation>
    <scope>NUCLEOTIDE SEQUENCE [LARGE SCALE GENOMIC DNA]</scope>
    <source>
        <strain evidence="10 13">BIOML-A13</strain>
        <strain evidence="11 12">BIOML-A3</strain>
    </source>
</reference>
<sequence length="281" mass="30375">MDINNIIEQIKPIDRQKVEEAQNRFDNLIKPVGSLAKLEAMVSRYAGIIGSADKKSVQYPKKALFLWSADTDSVAKAMQEELPVVLLAREAKAEVYPLLVTSCNLEEALEEGAILTKEYIVSDKLQMLALGSLEKYTLTEQTEAFLQLEGIEFLQKLNDPVITAMTGAVLQAAACKVPVMLDGIATCLAAVGACKLAPVVLEYCMAGHVSAEPGMEKLLNRLELSAPLKLDINSGAGEGAVLAFTLFDAGIKAYNEMETFAEAGVHAEVEEFAHSVQVKGK</sequence>
<comment type="pathway">
    <text evidence="1">Nucleoside biosynthesis; alpha-ribazole biosynthesis; alpha-ribazole from 5,6-dimethylbenzimidazole: step 1/2.</text>
</comment>
<dbReference type="RefSeq" id="WP_125669555.1">
    <property type="nucleotide sequence ID" value="NZ_AP019004.1"/>
</dbReference>